<dbReference type="PANTHER" id="PTHR33995:SF7">
    <property type="entry name" value="BURSICON SUBUNIT ALPHA-RELATED"/>
    <property type="match status" value="1"/>
</dbReference>
<feature type="compositionally biased region" description="Polar residues" evidence="1">
    <location>
        <begin position="26"/>
        <end position="45"/>
    </location>
</feature>
<feature type="region of interest" description="Disordered" evidence="1">
    <location>
        <begin position="826"/>
        <end position="861"/>
    </location>
</feature>
<comment type="caution">
    <text evidence="2">The sequence shown here is derived from an EMBL/GenBank/DDBJ whole genome shotgun (WGS) entry which is preliminary data.</text>
</comment>
<feature type="compositionally biased region" description="Basic residues" evidence="1">
    <location>
        <begin position="826"/>
        <end position="836"/>
    </location>
</feature>
<feature type="compositionally biased region" description="Polar residues" evidence="1">
    <location>
        <begin position="67"/>
        <end position="77"/>
    </location>
</feature>
<feature type="compositionally biased region" description="Basic and acidic residues" evidence="1">
    <location>
        <begin position="837"/>
        <end position="846"/>
    </location>
</feature>
<feature type="compositionally biased region" description="Basic and acidic residues" evidence="1">
    <location>
        <begin position="516"/>
        <end position="543"/>
    </location>
</feature>
<feature type="region of interest" description="Disordered" evidence="1">
    <location>
        <begin position="61"/>
        <end position="212"/>
    </location>
</feature>
<organism evidence="2 3">
    <name type="scientific">Heterodera schachtii</name>
    <name type="common">Sugarbeet cyst nematode worm</name>
    <name type="synonym">Tylenchus schachtii</name>
    <dbReference type="NCBI Taxonomy" id="97005"/>
    <lineage>
        <taxon>Eukaryota</taxon>
        <taxon>Metazoa</taxon>
        <taxon>Ecdysozoa</taxon>
        <taxon>Nematoda</taxon>
        <taxon>Chromadorea</taxon>
        <taxon>Rhabditida</taxon>
        <taxon>Tylenchina</taxon>
        <taxon>Tylenchomorpha</taxon>
        <taxon>Tylenchoidea</taxon>
        <taxon>Heteroderidae</taxon>
        <taxon>Heteroderinae</taxon>
        <taxon>Heterodera</taxon>
    </lineage>
</organism>
<accession>A0ABD2KG82</accession>
<feature type="compositionally biased region" description="Polar residues" evidence="1">
    <location>
        <begin position="94"/>
        <end position="121"/>
    </location>
</feature>
<evidence type="ECO:0000313" key="2">
    <source>
        <dbReference type="EMBL" id="KAL3101930.1"/>
    </source>
</evidence>
<feature type="compositionally biased region" description="Basic residues" evidence="1">
    <location>
        <begin position="847"/>
        <end position="858"/>
    </location>
</feature>
<name>A0ABD2KG82_HETSC</name>
<dbReference type="EMBL" id="JBICCN010000026">
    <property type="protein sequence ID" value="KAL3101930.1"/>
    <property type="molecule type" value="Genomic_DNA"/>
</dbReference>
<feature type="compositionally biased region" description="Polar residues" evidence="1">
    <location>
        <begin position="128"/>
        <end position="143"/>
    </location>
</feature>
<dbReference type="PANTHER" id="PTHR33995">
    <property type="entry name" value="PROTEIN CBG18546"/>
    <property type="match status" value="1"/>
</dbReference>
<evidence type="ECO:0000313" key="3">
    <source>
        <dbReference type="Proteomes" id="UP001620645"/>
    </source>
</evidence>
<feature type="compositionally biased region" description="Basic and acidic residues" evidence="1">
    <location>
        <begin position="558"/>
        <end position="635"/>
    </location>
</feature>
<sequence length="971" mass="109922">MNEDDDELTREILALFDYEDKWDNTKGAQNRTIDTQRGEQSNGTNVNWATKKLETEQLQFSMDPLAETNSTNEWTTKSGEKTGEIQMEKGPAKEQQQLAEYDQLASNDPTKVDTITKTTPEQAEMTMATKNASETTAYSQRNHSTAEADLEREVNGTEMAQRKWEKVANDGERKGNSSEGEEKVPKMEENRHKKEMPTEENGHKKEMPTEETEIKANRTENVGSVLPISPFSSAPTVPSPQIDMPSVGILEEALSNGTASPSTIAYSENKLNESTEPSIEFTNITMPLAGTEMAPTNLKSIEKENENETEILAKNQSENAKSNLTTNTSQSTTELRILYPLDSELSLPLLSPMPPTELPMINYEANGTDAFVEEMSNRTEEGNGTSAGEGIKGGALEELKRKVEGKMRIDDAEFVELSEYRQHLRQILSDVESVLSKWPGQLAHFSDFPKSRRFISISASMPNRNSDLFIARKNAISASVSSNFEEIRKSPVKMGTTEAITAQMEMEKMPILTTTEKAKKEKTDREKETDGKETVGQKTKTIEEETNTEEIVGKKRGNTVEEKKETEEETTEKERMAKETKTGETEARETMAKETKIGETVARETEARKTTETRETETRKTVEKGTETRETETRKTMAKGTETSHPSDSLEPIAGPLSSESDSDERPHSNSPKKTGFFRAEHFSSKYFSLIPLRNISAVDHCKHLAQDDLVHELKQKGTYNPELMAWDVSGVFRFLDKTITDQYERQSKAPKSSDQAVKRNVEALERLLSELNLRCDVRSPEVLSRLSNLTMNESKRSIISPSLRQQKDQFQLMRHKRNSVLAHLVGKKRRKRRATKKEDKTEQKGGRKQQRKQKQKQKMIGDVHAVPFGCDKRGDSEDGYLRLCGACQTIRKLPDEFFPPFINEVACDEDKACLYFYDYPHGKCKQKHMNFVVLKNVGTPLCQIWEKFNLNVRVSCECFVDEMSFFSKYV</sequence>
<protein>
    <submittedName>
        <fullName evidence="2">Uncharacterized protein</fullName>
    </submittedName>
</protein>
<feature type="region of interest" description="Disordered" evidence="1">
    <location>
        <begin position="516"/>
        <end position="677"/>
    </location>
</feature>
<evidence type="ECO:0000256" key="1">
    <source>
        <dbReference type="SAM" id="MobiDB-lite"/>
    </source>
</evidence>
<feature type="compositionally biased region" description="Basic and acidic residues" evidence="1">
    <location>
        <begin position="78"/>
        <end position="92"/>
    </location>
</feature>
<proteinExistence type="predicted"/>
<keyword evidence="3" id="KW-1185">Reference proteome</keyword>
<feature type="region of interest" description="Disordered" evidence="1">
    <location>
        <begin position="24"/>
        <end position="45"/>
    </location>
</feature>
<dbReference type="Proteomes" id="UP001620645">
    <property type="component" value="Unassembled WGS sequence"/>
</dbReference>
<dbReference type="InterPro" id="IPR029034">
    <property type="entry name" value="Cystine-knot_cytokine"/>
</dbReference>
<feature type="compositionally biased region" description="Basic and acidic residues" evidence="1">
    <location>
        <begin position="144"/>
        <end position="212"/>
    </location>
</feature>
<dbReference type="SUPFAM" id="SSF57501">
    <property type="entry name" value="Cystine-knot cytokines"/>
    <property type="match status" value="1"/>
</dbReference>
<reference evidence="2 3" key="1">
    <citation type="submission" date="2024-10" db="EMBL/GenBank/DDBJ databases">
        <authorList>
            <person name="Kim D."/>
        </authorList>
    </citation>
    <scope>NUCLEOTIDE SEQUENCE [LARGE SCALE GENOMIC DNA]</scope>
    <source>
        <strain evidence="2">Taebaek</strain>
    </source>
</reference>
<dbReference type="AlphaFoldDB" id="A0ABD2KG82"/>
<gene>
    <name evidence="2" type="ORF">niasHS_003339</name>
</gene>